<evidence type="ECO:0008006" key="3">
    <source>
        <dbReference type="Google" id="ProtNLM"/>
    </source>
</evidence>
<gene>
    <name evidence="1" type="ORF">M23134_06745</name>
</gene>
<evidence type="ECO:0000313" key="1">
    <source>
        <dbReference type="EMBL" id="EAY24853.1"/>
    </source>
</evidence>
<evidence type="ECO:0000313" key="2">
    <source>
        <dbReference type="Proteomes" id="UP000004095"/>
    </source>
</evidence>
<dbReference type="AlphaFoldDB" id="A1ZXS5"/>
<sequence>MVKIQITKNMKNTKLEYKIITTSGTNQTPANIDKAIANAGEEGWEVTSISHDKHPSDQTKTEEIMCVLRREVKAKAAQRVKTQA</sequence>
<dbReference type="InterPro" id="IPR025234">
    <property type="entry name" value="YjzH-like"/>
</dbReference>
<dbReference type="Pfam" id="PF13783">
    <property type="entry name" value="DUF4177"/>
    <property type="match status" value="1"/>
</dbReference>
<comment type="caution">
    <text evidence="1">The sequence shown here is derived from an EMBL/GenBank/DDBJ whole genome shotgun (WGS) entry which is preliminary data.</text>
</comment>
<accession>A1ZXS5</accession>
<protein>
    <recommendedName>
        <fullName evidence="3">DUF4177 domain-containing protein</fullName>
    </recommendedName>
</protein>
<keyword evidence="2" id="KW-1185">Reference proteome</keyword>
<name>A1ZXS5_MICM2</name>
<reference evidence="1 2" key="1">
    <citation type="submission" date="2007-01" db="EMBL/GenBank/DDBJ databases">
        <authorList>
            <person name="Haygood M."/>
            <person name="Podell S."/>
            <person name="Anderson C."/>
            <person name="Hopkinson B."/>
            <person name="Roe K."/>
            <person name="Barbeau K."/>
            <person name="Gaasterland T."/>
            <person name="Ferriera S."/>
            <person name="Johnson J."/>
            <person name="Kravitz S."/>
            <person name="Beeson K."/>
            <person name="Sutton G."/>
            <person name="Rogers Y.-H."/>
            <person name="Friedman R."/>
            <person name="Frazier M."/>
            <person name="Venter J.C."/>
        </authorList>
    </citation>
    <scope>NUCLEOTIDE SEQUENCE [LARGE SCALE GENOMIC DNA]</scope>
    <source>
        <strain evidence="1 2">ATCC 23134</strain>
    </source>
</reference>
<organism evidence="1 2">
    <name type="scientific">Microscilla marina ATCC 23134</name>
    <dbReference type="NCBI Taxonomy" id="313606"/>
    <lineage>
        <taxon>Bacteria</taxon>
        <taxon>Pseudomonadati</taxon>
        <taxon>Bacteroidota</taxon>
        <taxon>Cytophagia</taxon>
        <taxon>Cytophagales</taxon>
        <taxon>Microscillaceae</taxon>
        <taxon>Microscilla</taxon>
    </lineage>
</organism>
<dbReference type="EMBL" id="AAWS01000060">
    <property type="protein sequence ID" value="EAY24853.1"/>
    <property type="molecule type" value="Genomic_DNA"/>
</dbReference>
<proteinExistence type="predicted"/>
<dbReference type="Proteomes" id="UP000004095">
    <property type="component" value="Unassembled WGS sequence"/>
</dbReference>